<dbReference type="EMBL" id="FQUU01000009">
    <property type="protein sequence ID" value="SHF35673.1"/>
    <property type="molecule type" value="Genomic_DNA"/>
</dbReference>
<proteinExistence type="predicted"/>
<dbReference type="Pfam" id="PF12679">
    <property type="entry name" value="ABC2_membrane_2"/>
    <property type="match status" value="1"/>
</dbReference>
<evidence type="ECO:0000313" key="2">
    <source>
        <dbReference type="EMBL" id="SHF35673.1"/>
    </source>
</evidence>
<dbReference type="STRING" id="1121884.SAMN02745131_02423"/>
<keyword evidence="1" id="KW-0472">Membrane</keyword>
<organism evidence="2 3">
    <name type="scientific">Flavisolibacter ginsengisoli DSM 18119</name>
    <dbReference type="NCBI Taxonomy" id="1121884"/>
    <lineage>
        <taxon>Bacteria</taxon>
        <taxon>Pseudomonadati</taxon>
        <taxon>Bacteroidota</taxon>
        <taxon>Chitinophagia</taxon>
        <taxon>Chitinophagales</taxon>
        <taxon>Chitinophagaceae</taxon>
        <taxon>Flavisolibacter</taxon>
    </lineage>
</organism>
<dbReference type="GO" id="GO:0140359">
    <property type="term" value="F:ABC-type transporter activity"/>
    <property type="evidence" value="ECO:0007669"/>
    <property type="project" value="InterPro"/>
</dbReference>
<sequence>MLILHFTFFIFIYMWPICKKELRQFFSSLTGYIAIIVFLLVNGLVLFVFRNNIFESGYATLDDFFSFAPWILLFLVAAITMRSFSEEFKGGTFEILQTRPLSQWQIVSGKFLGSLVVAVIALIPTLVYYFTINHLASSTGIDSGAAAGSYIGLLLLTAVFTSIGICVSSFTTNSVVSFIITLVACILLYFGFDAISQLPMFSGSAGYYISLVGINSHYQSISRGVIDTRDIVYFASLVIFFLLVTRQNLQKR</sequence>
<reference evidence="2 3" key="1">
    <citation type="submission" date="2016-11" db="EMBL/GenBank/DDBJ databases">
        <authorList>
            <person name="Jaros S."/>
            <person name="Januszkiewicz K."/>
            <person name="Wedrychowicz H."/>
        </authorList>
    </citation>
    <scope>NUCLEOTIDE SEQUENCE [LARGE SCALE GENOMIC DNA]</scope>
    <source>
        <strain evidence="2 3">DSM 18119</strain>
    </source>
</reference>
<feature type="transmembrane region" description="Helical" evidence="1">
    <location>
        <begin position="106"/>
        <end position="130"/>
    </location>
</feature>
<dbReference type="GO" id="GO:0005886">
    <property type="term" value="C:plasma membrane"/>
    <property type="evidence" value="ECO:0007669"/>
    <property type="project" value="UniProtKB-SubCell"/>
</dbReference>
<keyword evidence="3" id="KW-1185">Reference proteome</keyword>
<accession>A0A1M5AZP3</accession>
<gene>
    <name evidence="2" type="ORF">SAMN02745131_02423</name>
</gene>
<evidence type="ECO:0000313" key="3">
    <source>
        <dbReference type="Proteomes" id="UP000184048"/>
    </source>
</evidence>
<feature type="transmembrane region" description="Helical" evidence="1">
    <location>
        <begin position="150"/>
        <end position="168"/>
    </location>
</feature>
<protein>
    <submittedName>
        <fullName evidence="2">ABC-2 type transport system permease protein</fullName>
    </submittedName>
</protein>
<name>A0A1M5AZP3_9BACT</name>
<dbReference type="Proteomes" id="UP000184048">
    <property type="component" value="Unassembled WGS sequence"/>
</dbReference>
<dbReference type="InterPro" id="IPR019860">
    <property type="entry name" value="Motility-assoc_ABC_perm_GldF"/>
</dbReference>
<dbReference type="AlphaFoldDB" id="A0A1M5AZP3"/>
<feature type="transmembrane region" description="Helical" evidence="1">
    <location>
        <begin position="231"/>
        <end position="249"/>
    </location>
</feature>
<feature type="transmembrane region" description="Helical" evidence="1">
    <location>
        <begin position="29"/>
        <end position="49"/>
    </location>
</feature>
<keyword evidence="1" id="KW-1133">Transmembrane helix</keyword>
<evidence type="ECO:0000256" key="1">
    <source>
        <dbReference type="SAM" id="Phobius"/>
    </source>
</evidence>
<feature type="transmembrane region" description="Helical" evidence="1">
    <location>
        <begin position="175"/>
        <end position="192"/>
    </location>
</feature>
<dbReference type="PANTHER" id="PTHR43471">
    <property type="entry name" value="ABC TRANSPORTER PERMEASE"/>
    <property type="match status" value="1"/>
</dbReference>
<keyword evidence="1" id="KW-0812">Transmembrane</keyword>
<dbReference type="NCBIfam" id="TIGR03518">
    <property type="entry name" value="ABC_perm_GldF"/>
    <property type="match status" value="1"/>
</dbReference>
<feature type="transmembrane region" description="Helical" evidence="1">
    <location>
        <begin position="64"/>
        <end position="85"/>
    </location>
</feature>